<reference evidence="4" key="1">
    <citation type="journal article" date="2019" name="Int. J. Syst. Evol. Microbiol.">
        <title>The Global Catalogue of Microorganisms (GCM) 10K type strain sequencing project: providing services to taxonomists for standard genome sequencing and annotation.</title>
        <authorList>
            <consortium name="The Broad Institute Genomics Platform"/>
            <consortium name="The Broad Institute Genome Sequencing Center for Infectious Disease"/>
            <person name="Wu L."/>
            <person name="Ma J."/>
        </authorList>
    </citation>
    <scope>NUCLEOTIDE SEQUENCE [LARGE SCALE GENOMIC DNA]</scope>
    <source>
        <strain evidence="4">JCM 3369</strain>
    </source>
</reference>
<keyword evidence="3" id="KW-0012">Acyltransferase</keyword>
<comment type="caution">
    <text evidence="3">The sequence shown here is derived from an EMBL/GenBank/DDBJ whole genome shotgun (WGS) entry which is preliminary data.</text>
</comment>
<name>A0ABW2CYU5_9ACTN</name>
<evidence type="ECO:0000313" key="4">
    <source>
        <dbReference type="Proteomes" id="UP001596380"/>
    </source>
</evidence>
<organism evidence="3 4">
    <name type="scientific">Actinomadura yumaensis</name>
    <dbReference type="NCBI Taxonomy" id="111807"/>
    <lineage>
        <taxon>Bacteria</taxon>
        <taxon>Bacillati</taxon>
        <taxon>Actinomycetota</taxon>
        <taxon>Actinomycetes</taxon>
        <taxon>Streptosporangiales</taxon>
        <taxon>Thermomonosporaceae</taxon>
        <taxon>Actinomadura</taxon>
    </lineage>
</organism>
<dbReference type="InterPro" id="IPR051531">
    <property type="entry name" value="N-acetyltransferase"/>
</dbReference>
<dbReference type="Proteomes" id="UP001596380">
    <property type="component" value="Unassembled WGS sequence"/>
</dbReference>
<dbReference type="InterPro" id="IPR000182">
    <property type="entry name" value="GNAT_dom"/>
</dbReference>
<sequence>MTDVLRTGRLALHPVGMSDHRALLAHWTGPLVRRYLLDDLVITPVQVTEIIAASQRDFATAGYGLWALRPGPLIDARPGARRAGARPYGRGARGRGGLPTAGPDPDGALVGVVGLRRQEGPAGRGPDVEIVYSLEPDRWGQGLAAEAARAVLDYAFGVVGLPRVTAEIDARNSSSAEVVERLGMRPWRRGAGGGPDAGANGPDGPAYYAAYRTAWLGARPAIDA</sequence>
<keyword evidence="4" id="KW-1185">Reference proteome</keyword>
<accession>A0ABW2CYU5</accession>
<dbReference type="GO" id="GO:0016746">
    <property type="term" value="F:acyltransferase activity"/>
    <property type="evidence" value="ECO:0007669"/>
    <property type="project" value="UniProtKB-KW"/>
</dbReference>
<dbReference type="Gene3D" id="3.40.630.30">
    <property type="match status" value="1"/>
</dbReference>
<keyword evidence="3" id="KW-0808">Transferase</keyword>
<dbReference type="PROSITE" id="PS51186">
    <property type="entry name" value="GNAT"/>
    <property type="match status" value="1"/>
</dbReference>
<dbReference type="PANTHER" id="PTHR43792">
    <property type="entry name" value="GNAT FAMILY, PUTATIVE (AFU_ORTHOLOGUE AFUA_3G00765)-RELATED-RELATED"/>
    <property type="match status" value="1"/>
</dbReference>
<dbReference type="EMBL" id="JBHSXS010000042">
    <property type="protein sequence ID" value="MFC6885756.1"/>
    <property type="molecule type" value="Genomic_DNA"/>
</dbReference>
<protein>
    <submittedName>
        <fullName evidence="3">GNAT family N-acetyltransferase</fullName>
        <ecNumber evidence="3">2.3.-.-</ecNumber>
    </submittedName>
</protein>
<evidence type="ECO:0000256" key="1">
    <source>
        <dbReference type="SAM" id="MobiDB-lite"/>
    </source>
</evidence>
<evidence type="ECO:0000259" key="2">
    <source>
        <dbReference type="PROSITE" id="PS51186"/>
    </source>
</evidence>
<dbReference type="EC" id="2.3.-.-" evidence="3"/>
<dbReference type="InterPro" id="IPR016181">
    <property type="entry name" value="Acyl_CoA_acyltransferase"/>
</dbReference>
<proteinExistence type="predicted"/>
<dbReference type="Pfam" id="PF13302">
    <property type="entry name" value="Acetyltransf_3"/>
    <property type="match status" value="1"/>
</dbReference>
<evidence type="ECO:0000313" key="3">
    <source>
        <dbReference type="EMBL" id="MFC6885756.1"/>
    </source>
</evidence>
<dbReference type="PANTHER" id="PTHR43792:SF1">
    <property type="entry name" value="N-ACETYLTRANSFERASE DOMAIN-CONTAINING PROTEIN"/>
    <property type="match status" value="1"/>
</dbReference>
<dbReference type="RefSeq" id="WP_160825422.1">
    <property type="nucleotide sequence ID" value="NZ_JBHSXE010000001.1"/>
</dbReference>
<feature type="region of interest" description="Disordered" evidence="1">
    <location>
        <begin position="79"/>
        <end position="103"/>
    </location>
</feature>
<feature type="domain" description="N-acetyltransferase" evidence="2">
    <location>
        <begin position="48"/>
        <end position="214"/>
    </location>
</feature>
<dbReference type="SUPFAM" id="SSF55729">
    <property type="entry name" value="Acyl-CoA N-acyltransferases (Nat)"/>
    <property type="match status" value="1"/>
</dbReference>
<gene>
    <name evidence="3" type="ORF">ACFQKB_38765</name>
</gene>